<feature type="region of interest" description="Disordered" evidence="2">
    <location>
        <begin position="403"/>
        <end position="472"/>
    </location>
</feature>
<feature type="compositionally biased region" description="Basic and acidic residues" evidence="2">
    <location>
        <begin position="451"/>
        <end position="472"/>
    </location>
</feature>
<evidence type="ECO:0000259" key="3">
    <source>
        <dbReference type="Pfam" id="PF07261"/>
    </source>
</evidence>
<dbReference type="Pfam" id="PF25888">
    <property type="entry name" value="WHD_DnaB"/>
    <property type="match status" value="1"/>
</dbReference>
<protein>
    <submittedName>
        <fullName evidence="5">Replication initiation and membrane attachment family protein</fullName>
    </submittedName>
</protein>
<comment type="caution">
    <text evidence="5">The sequence shown here is derived from an EMBL/GenBank/DDBJ whole genome shotgun (WGS) entry which is preliminary data.</text>
</comment>
<evidence type="ECO:0000259" key="4">
    <source>
        <dbReference type="Pfam" id="PF25888"/>
    </source>
</evidence>
<evidence type="ECO:0000313" key="6">
    <source>
        <dbReference type="Proteomes" id="UP001465426"/>
    </source>
</evidence>
<gene>
    <name evidence="5" type="ORF">WMO63_09005</name>
</gene>
<evidence type="ECO:0000313" key="5">
    <source>
        <dbReference type="EMBL" id="MEQ2465803.1"/>
    </source>
</evidence>
<dbReference type="EMBL" id="JBBMFN010000016">
    <property type="protein sequence ID" value="MEQ2465803.1"/>
    <property type="molecule type" value="Genomic_DNA"/>
</dbReference>
<keyword evidence="6" id="KW-1185">Reference proteome</keyword>
<dbReference type="InterPro" id="IPR006343">
    <property type="entry name" value="DnaB/C_C"/>
</dbReference>
<feature type="domain" description="DnaB/C C-terminal" evidence="3">
    <location>
        <begin position="328"/>
        <end position="391"/>
    </location>
</feature>
<dbReference type="Proteomes" id="UP001465426">
    <property type="component" value="Unassembled WGS sequence"/>
</dbReference>
<dbReference type="Pfam" id="PF07261">
    <property type="entry name" value="DnaB_2"/>
    <property type="match status" value="1"/>
</dbReference>
<accession>A0ABV1EZP4</accession>
<reference evidence="5 6" key="1">
    <citation type="submission" date="2024-03" db="EMBL/GenBank/DDBJ databases">
        <title>Human intestinal bacterial collection.</title>
        <authorList>
            <person name="Pauvert C."/>
            <person name="Hitch T.C.A."/>
            <person name="Clavel T."/>
        </authorList>
    </citation>
    <scope>NUCLEOTIDE SEQUENCE [LARGE SCALE GENOMIC DNA]</scope>
    <source>
        <strain evidence="5 6">CLA-SR-H024</strain>
    </source>
</reference>
<feature type="domain" description="Replicative helicase loading/DNA remodeling protein DnaB N-terminal winged helix" evidence="4">
    <location>
        <begin position="10"/>
        <end position="266"/>
    </location>
</feature>
<dbReference type="InterPro" id="IPR034829">
    <property type="entry name" value="DnaD-like_sf"/>
</dbReference>
<sequence>MSQHWQDLLPVDRYRVAVNGLLSDYDRKTITFLYQPLIGTQCLALYMTLWAEVEENRLWSMTNTHHSLMNFMSCGLNDIYEARLKLEGIGLLKTYLKKEDGNRSFIYELQPPLSPAQYFLDGMLNVYLYRKIGKAQYSRLKKFFSDEKIVDPSFQLVTKGFQEVFMSDHGSAVRAIHELEDEEETDQTYIGREEQTGIQITKVDFDFELLYAGIHDSLLSKKAFTKKVKEAIQNLAFIYGIDPIQMKNIVISAINQQDEIDMEELRIAARDWYQFQHNDLLPMLVDRKQPQKDYSSMDAPKSKEEELIYYLDHTSPREVLKDISGGAEPSKTDLQIIEEIMFSQKLLPGVINVLIQYVMLKTDMKLTKGYIEKIAGQWVRKNIRTVKDAMDLAKKEHKQYMEWAQGKKNQQSKSTRRKAIRTEKIPEWFGQQDQGNEEANKTAEQNQDNAASDKDLEQKKRELEERIKKLKK</sequence>
<evidence type="ECO:0000256" key="1">
    <source>
        <dbReference type="ARBA" id="ARBA00093462"/>
    </source>
</evidence>
<comment type="similarity">
    <text evidence="1">Belongs to the DnaB/DnaD family.</text>
</comment>
<proteinExistence type="inferred from homology"/>
<dbReference type="InterPro" id="IPR058660">
    <property type="entry name" value="WHD_DnaB"/>
</dbReference>
<organism evidence="5 6">
    <name type="scientific">Niallia hominis</name>
    <dbReference type="NCBI Taxonomy" id="3133173"/>
    <lineage>
        <taxon>Bacteria</taxon>
        <taxon>Bacillati</taxon>
        <taxon>Bacillota</taxon>
        <taxon>Bacilli</taxon>
        <taxon>Bacillales</taxon>
        <taxon>Bacillaceae</taxon>
        <taxon>Niallia</taxon>
    </lineage>
</organism>
<evidence type="ECO:0000256" key="2">
    <source>
        <dbReference type="SAM" id="MobiDB-lite"/>
    </source>
</evidence>
<name>A0ABV1EZP4_9BACI</name>
<dbReference type="Gene3D" id="1.10.10.630">
    <property type="entry name" value="DnaD domain-like"/>
    <property type="match status" value="1"/>
</dbReference>
<dbReference type="RefSeq" id="WP_031534834.1">
    <property type="nucleotide sequence ID" value="NZ_JBBMFN010000016.1"/>
</dbReference>